<protein>
    <submittedName>
        <fullName evidence="2">Magnesium transporter</fullName>
    </submittedName>
</protein>
<evidence type="ECO:0000313" key="2">
    <source>
        <dbReference type="WBParaSite" id="MCU_012698-RA"/>
    </source>
</evidence>
<sequence length="321" mass="37011">CVFIICVYFTRFFAEYWLQISKFVERIYRTINHRRMPKHAPPSMRKTMKRITIPTSCGRSSFFAENNSSNESLLNNSEAGCTQSPENERKSYHDLENVEHDGTVVAVDEIYQLGIEHKENNEIYLFDFVDSLQVSYPVTLSHVSTDRLEKLPPYFHGRLFDEHLSCLASDVFRQLTSRLETWMDALDANAQTEFIARHMKAHEELTILRRQIFTLLKLLVPNPSLSDGFDCTTADLDRLLVRIISEISKSGSSSTDGDENLSLPIVSVCIEPEHCVQVLRQRVLTLLQTLLPSLRLPKSFDITRDLHDLINAVYSYNTQKF</sequence>
<reference evidence="2" key="1">
    <citation type="submission" date="2019-11" db="UniProtKB">
        <authorList>
            <consortium name="WormBaseParasite"/>
        </authorList>
    </citation>
    <scope>IDENTIFICATION</scope>
</reference>
<proteinExistence type="predicted"/>
<dbReference type="WBParaSite" id="MCU_012698-RA">
    <property type="protein sequence ID" value="MCU_012698-RA"/>
    <property type="gene ID" value="MCU_012698"/>
</dbReference>
<dbReference type="AlphaFoldDB" id="A0A5K3FWZ9"/>
<evidence type="ECO:0000256" key="1">
    <source>
        <dbReference type="SAM" id="MobiDB-lite"/>
    </source>
</evidence>
<feature type="region of interest" description="Disordered" evidence="1">
    <location>
        <begin position="68"/>
        <end position="89"/>
    </location>
</feature>
<accession>A0A5K3FWZ9</accession>
<organism evidence="2">
    <name type="scientific">Mesocestoides corti</name>
    <name type="common">Flatworm</name>
    <dbReference type="NCBI Taxonomy" id="53468"/>
    <lineage>
        <taxon>Eukaryota</taxon>
        <taxon>Metazoa</taxon>
        <taxon>Spiralia</taxon>
        <taxon>Lophotrochozoa</taxon>
        <taxon>Platyhelminthes</taxon>
        <taxon>Cestoda</taxon>
        <taxon>Eucestoda</taxon>
        <taxon>Cyclophyllidea</taxon>
        <taxon>Mesocestoididae</taxon>
        <taxon>Mesocestoides</taxon>
    </lineage>
</organism>
<feature type="compositionally biased region" description="Low complexity" evidence="1">
    <location>
        <begin position="68"/>
        <end position="79"/>
    </location>
</feature>
<name>A0A5K3FWZ9_MESCO</name>